<evidence type="ECO:0000313" key="2">
    <source>
        <dbReference type="Proteomes" id="UP000317318"/>
    </source>
</evidence>
<accession>A0A517QXE9</accession>
<proteinExistence type="predicted"/>
<name>A0A517QXE9_9PLAN</name>
<dbReference type="Proteomes" id="UP000317318">
    <property type="component" value="Chromosome"/>
</dbReference>
<sequence length="53" mass="5735">MNIPCLPSLVLTSGVDTNSQIAINKNASADLATNFWRLEAGFRLIMILSGNKN</sequence>
<dbReference type="AlphaFoldDB" id="A0A517QXE9"/>
<dbReference type="KEGG" id="svp:Pan189_06190"/>
<evidence type="ECO:0000313" key="1">
    <source>
        <dbReference type="EMBL" id="QDT36263.1"/>
    </source>
</evidence>
<dbReference type="EMBL" id="CP036268">
    <property type="protein sequence ID" value="QDT36263.1"/>
    <property type="molecule type" value="Genomic_DNA"/>
</dbReference>
<organism evidence="1 2">
    <name type="scientific">Stratiformator vulcanicus</name>
    <dbReference type="NCBI Taxonomy" id="2527980"/>
    <lineage>
        <taxon>Bacteria</taxon>
        <taxon>Pseudomonadati</taxon>
        <taxon>Planctomycetota</taxon>
        <taxon>Planctomycetia</taxon>
        <taxon>Planctomycetales</taxon>
        <taxon>Planctomycetaceae</taxon>
        <taxon>Stratiformator</taxon>
    </lineage>
</organism>
<keyword evidence="2" id="KW-1185">Reference proteome</keyword>
<gene>
    <name evidence="1" type="ORF">Pan189_06190</name>
</gene>
<protein>
    <submittedName>
        <fullName evidence="1">Uncharacterized protein</fullName>
    </submittedName>
</protein>
<reference evidence="1 2" key="1">
    <citation type="submission" date="2019-02" db="EMBL/GenBank/DDBJ databases">
        <title>Deep-cultivation of Planctomycetes and their phenomic and genomic characterization uncovers novel biology.</title>
        <authorList>
            <person name="Wiegand S."/>
            <person name="Jogler M."/>
            <person name="Boedeker C."/>
            <person name="Pinto D."/>
            <person name="Vollmers J."/>
            <person name="Rivas-Marin E."/>
            <person name="Kohn T."/>
            <person name="Peeters S.H."/>
            <person name="Heuer A."/>
            <person name="Rast P."/>
            <person name="Oberbeckmann S."/>
            <person name="Bunk B."/>
            <person name="Jeske O."/>
            <person name="Meyerdierks A."/>
            <person name="Storesund J.E."/>
            <person name="Kallscheuer N."/>
            <person name="Luecker S."/>
            <person name="Lage O.M."/>
            <person name="Pohl T."/>
            <person name="Merkel B.J."/>
            <person name="Hornburger P."/>
            <person name="Mueller R.-W."/>
            <person name="Bruemmer F."/>
            <person name="Labrenz M."/>
            <person name="Spormann A.M."/>
            <person name="Op den Camp H."/>
            <person name="Overmann J."/>
            <person name="Amann R."/>
            <person name="Jetten M.S.M."/>
            <person name="Mascher T."/>
            <person name="Medema M.H."/>
            <person name="Devos D.P."/>
            <person name="Kaster A.-K."/>
            <person name="Ovreas L."/>
            <person name="Rohde M."/>
            <person name="Galperin M.Y."/>
            <person name="Jogler C."/>
        </authorList>
    </citation>
    <scope>NUCLEOTIDE SEQUENCE [LARGE SCALE GENOMIC DNA]</scope>
    <source>
        <strain evidence="1 2">Pan189</strain>
    </source>
</reference>